<dbReference type="AlphaFoldDB" id="A0A8J7FII8"/>
<dbReference type="EMBL" id="JADFUA010000006">
    <property type="protein sequence ID" value="MBE9610068.1"/>
    <property type="molecule type" value="Genomic_DNA"/>
</dbReference>
<comment type="caution">
    <text evidence="1">The sequence shown here is derived from an EMBL/GenBank/DDBJ whole genome shotgun (WGS) entry which is preliminary data.</text>
</comment>
<name>A0A8J7FII8_9NEIS</name>
<reference evidence="1 2" key="1">
    <citation type="submission" date="2020-10" db="EMBL/GenBank/DDBJ databases">
        <title>The genome sequence of Chitinilyticum litopenaei 4Y14.</title>
        <authorList>
            <person name="Liu Y."/>
        </authorList>
    </citation>
    <scope>NUCLEOTIDE SEQUENCE [LARGE SCALE GENOMIC DNA]</scope>
    <source>
        <strain evidence="1 2">4Y14</strain>
    </source>
</reference>
<dbReference type="RefSeq" id="WP_194116582.1">
    <property type="nucleotide sequence ID" value="NZ_JADFUA010000006.1"/>
</dbReference>
<sequence>MDNPLWGNFPDLAIFRQREKLHGYSLEDMRPSLSQGLPYPPVFVSRFPRLAELLDRARVTDFVLDDQHKEIRLLAWTTHSGAWVCWTCCPPQDIALPDKDLLSPEQQLLLEVLGGIRLCPGIVNAGELDGSPADNFALNQDFVFFASDTPLDTLLWVEDYDDAFANQDDRGNDGETVQNYTRFADGSWLVLAHAADGGEVLCHRETGHLLVFSGSHCNPRLQPHPVYRWTARYNGQSTDYLLQIEGIASWHDWVEALATQWLVATQAGISPGQG</sequence>
<accession>A0A8J7FII8</accession>
<organism evidence="1 2">
    <name type="scientific">Chitinilyticum piscinae</name>
    <dbReference type="NCBI Taxonomy" id="2866724"/>
    <lineage>
        <taxon>Bacteria</taxon>
        <taxon>Pseudomonadati</taxon>
        <taxon>Pseudomonadota</taxon>
        <taxon>Betaproteobacteria</taxon>
        <taxon>Neisseriales</taxon>
        <taxon>Chitinibacteraceae</taxon>
        <taxon>Chitinilyticum</taxon>
    </lineage>
</organism>
<protein>
    <submittedName>
        <fullName evidence="1">Uncharacterized protein</fullName>
    </submittedName>
</protein>
<evidence type="ECO:0000313" key="2">
    <source>
        <dbReference type="Proteomes" id="UP000604481"/>
    </source>
</evidence>
<gene>
    <name evidence="1" type="ORF">INR99_12025</name>
</gene>
<proteinExistence type="predicted"/>
<evidence type="ECO:0000313" key="1">
    <source>
        <dbReference type="EMBL" id="MBE9610068.1"/>
    </source>
</evidence>
<dbReference type="Proteomes" id="UP000604481">
    <property type="component" value="Unassembled WGS sequence"/>
</dbReference>
<keyword evidence="2" id="KW-1185">Reference proteome</keyword>